<comment type="caution">
    <text evidence="2">The sequence shown here is derived from an EMBL/GenBank/DDBJ whole genome shotgun (WGS) entry which is preliminary data.</text>
</comment>
<keyword evidence="3" id="KW-1185">Reference proteome</keyword>
<evidence type="ECO:0000313" key="3">
    <source>
        <dbReference type="Proteomes" id="UP000033647"/>
    </source>
</evidence>
<dbReference type="Proteomes" id="UP000033647">
    <property type="component" value="Unassembled WGS sequence"/>
</dbReference>
<proteinExistence type="predicted"/>
<dbReference type="AlphaFoldDB" id="A0A0F4G3V8"/>
<name>A0A0F4G3V8_9PEZI</name>
<gene>
    <name evidence="2" type="ORF">TI39_contig5971g00001</name>
</gene>
<evidence type="ECO:0000313" key="2">
    <source>
        <dbReference type="EMBL" id="KJX92023.1"/>
    </source>
</evidence>
<evidence type="ECO:0000256" key="1">
    <source>
        <dbReference type="SAM" id="SignalP"/>
    </source>
</evidence>
<protein>
    <submittedName>
        <fullName evidence="2">Uncharacterized protein</fullName>
    </submittedName>
</protein>
<organism evidence="2 3">
    <name type="scientific">Zymoseptoria brevis</name>
    <dbReference type="NCBI Taxonomy" id="1047168"/>
    <lineage>
        <taxon>Eukaryota</taxon>
        <taxon>Fungi</taxon>
        <taxon>Dikarya</taxon>
        <taxon>Ascomycota</taxon>
        <taxon>Pezizomycotina</taxon>
        <taxon>Dothideomycetes</taxon>
        <taxon>Dothideomycetidae</taxon>
        <taxon>Mycosphaerellales</taxon>
        <taxon>Mycosphaerellaceae</taxon>
        <taxon>Zymoseptoria</taxon>
    </lineage>
</organism>
<sequence length="82" mass="9024">MKLQIYGLLAIAVALVAADWEPCAHGEYESCAVWTTCCDHMKCIDEANGPVCRLPCEFGGKWCPRGTYCEDDFGYGNGPICR</sequence>
<accession>A0A0F4G3V8</accession>
<dbReference type="EMBL" id="LAFY01005926">
    <property type="protein sequence ID" value="KJX92023.1"/>
    <property type="molecule type" value="Genomic_DNA"/>
</dbReference>
<feature type="signal peptide" evidence="1">
    <location>
        <begin position="1"/>
        <end position="18"/>
    </location>
</feature>
<feature type="chain" id="PRO_5002468439" evidence="1">
    <location>
        <begin position="19"/>
        <end position="82"/>
    </location>
</feature>
<keyword evidence="1" id="KW-0732">Signal</keyword>
<reference evidence="2 3" key="1">
    <citation type="submission" date="2015-03" db="EMBL/GenBank/DDBJ databases">
        <title>RNA-seq based gene annotation and comparative genomics of four Zymoseptoria species reveal species-specific pathogenicity related genes and transposable element activity.</title>
        <authorList>
            <person name="Grandaubert J."/>
            <person name="Bhattacharyya A."/>
            <person name="Stukenbrock E.H."/>
        </authorList>
    </citation>
    <scope>NUCLEOTIDE SEQUENCE [LARGE SCALE GENOMIC DNA]</scope>
    <source>
        <strain evidence="2 3">Zb18110</strain>
    </source>
</reference>